<dbReference type="InterPro" id="IPR039417">
    <property type="entry name" value="Peptidase_C1A_papain-like"/>
</dbReference>
<evidence type="ECO:0000313" key="4">
    <source>
        <dbReference type="EMBL" id="GMI57455.1"/>
    </source>
</evidence>
<evidence type="ECO:0000259" key="3">
    <source>
        <dbReference type="SMART" id="SM00645"/>
    </source>
</evidence>
<organism evidence="4 5">
    <name type="scientific">Tetraparma gracilis</name>
    <dbReference type="NCBI Taxonomy" id="2962635"/>
    <lineage>
        <taxon>Eukaryota</taxon>
        <taxon>Sar</taxon>
        <taxon>Stramenopiles</taxon>
        <taxon>Ochrophyta</taxon>
        <taxon>Bolidophyceae</taxon>
        <taxon>Parmales</taxon>
        <taxon>Triparmaceae</taxon>
        <taxon>Tetraparma</taxon>
    </lineage>
</organism>
<keyword evidence="2" id="KW-0865">Zymogen</keyword>
<dbReference type="PROSITE" id="PS00139">
    <property type="entry name" value="THIOL_PROTEASE_CYS"/>
    <property type="match status" value="1"/>
</dbReference>
<reference evidence="4 5" key="1">
    <citation type="journal article" date="2023" name="Commun. Biol.">
        <title>Genome analysis of Parmales, the sister group of diatoms, reveals the evolutionary specialization of diatoms from phago-mixotrophs to photoautotrophs.</title>
        <authorList>
            <person name="Ban H."/>
            <person name="Sato S."/>
            <person name="Yoshikawa S."/>
            <person name="Yamada K."/>
            <person name="Nakamura Y."/>
            <person name="Ichinomiya M."/>
            <person name="Sato N."/>
            <person name="Blanc-Mathieu R."/>
            <person name="Endo H."/>
            <person name="Kuwata A."/>
            <person name="Ogata H."/>
        </authorList>
    </citation>
    <scope>NUCLEOTIDE SEQUENCE [LARGE SCALE GENOMIC DNA]</scope>
</reference>
<protein>
    <recommendedName>
        <fullName evidence="3">Peptidase C1A papain C-terminal domain-containing protein</fullName>
    </recommendedName>
</protein>
<dbReference type="InterPro" id="IPR013128">
    <property type="entry name" value="Peptidase_C1A"/>
</dbReference>
<dbReference type="PANTHER" id="PTHR12411">
    <property type="entry name" value="CYSTEINE PROTEASE FAMILY C1-RELATED"/>
    <property type="match status" value="1"/>
</dbReference>
<comment type="caution">
    <text evidence="4">The sequence shown here is derived from an EMBL/GenBank/DDBJ whole genome shotgun (WGS) entry which is preliminary data.</text>
</comment>
<dbReference type="CDD" id="cd02248">
    <property type="entry name" value="Peptidase_C1A"/>
    <property type="match status" value="1"/>
</dbReference>
<dbReference type="SUPFAM" id="SSF54001">
    <property type="entry name" value="Cysteine proteinases"/>
    <property type="match status" value="1"/>
</dbReference>
<keyword evidence="5" id="KW-1185">Reference proteome</keyword>
<sequence length="469" mass="49187">MSLHSSKVHFRLTPRLALSLFSLLSLLFLAVALVALRQKTSYTQSQAASPRHVPFPAALSQSAPVPASPPPADAGLSAALAVLSADPSDADASALLGALFAEWAAAHGREYEGGEGGAEHGLRRAAWTGNLLRDARYEGGGARRAPNGLSDMLPAEFLAISTGRASAEFEATTNACVWWDLFCRFWMFLRMSNVLTPDSNITFDGATFYANGDLPSVVDWREVDGVVGAVVTQGACGGCWAIAAAGAAKAALFLEHGRAPPICSAEIVACDGSSYGCQGGWPQNAFEYLAKKGSGVWLEDETCLSLSHDDVMDLLGEYDSAAVCDTIAPGGTYGGDSDIPDGIKGYAYANTPCACYTSGYGCSCSKQDEGLMARNIAASGVAAACVDASTWMNYAGGVMTNENMGCSTQFNDLTHCLQVVGFVLDDEDVGPYWIVKNQWGSSWGVNGYAFLQMGGNTCGIASDVLMAKL</sequence>
<dbReference type="InterPro" id="IPR000169">
    <property type="entry name" value="Pept_cys_AS"/>
</dbReference>
<proteinExistence type="inferred from homology"/>
<dbReference type="EMBL" id="BRYB01006431">
    <property type="protein sequence ID" value="GMI57455.1"/>
    <property type="molecule type" value="Genomic_DNA"/>
</dbReference>
<gene>
    <name evidence="4" type="ORF">TeGR_g2206</name>
</gene>
<name>A0ABQ6NCE4_9STRA</name>
<accession>A0ABQ6NCE4</accession>
<dbReference type="Gene3D" id="3.90.70.10">
    <property type="entry name" value="Cysteine proteinases"/>
    <property type="match status" value="1"/>
</dbReference>
<feature type="domain" description="Peptidase C1A papain C-terminal" evidence="3">
    <location>
        <begin position="214"/>
        <end position="468"/>
    </location>
</feature>
<comment type="similarity">
    <text evidence="1">Belongs to the peptidase C1 family.</text>
</comment>
<evidence type="ECO:0000313" key="5">
    <source>
        <dbReference type="Proteomes" id="UP001165060"/>
    </source>
</evidence>
<dbReference type="Pfam" id="PF00112">
    <property type="entry name" value="Peptidase_C1"/>
    <property type="match status" value="1"/>
</dbReference>
<dbReference type="SMART" id="SM00645">
    <property type="entry name" value="Pept_C1"/>
    <property type="match status" value="1"/>
</dbReference>
<dbReference type="Proteomes" id="UP001165060">
    <property type="component" value="Unassembled WGS sequence"/>
</dbReference>
<evidence type="ECO:0000256" key="2">
    <source>
        <dbReference type="ARBA" id="ARBA00023145"/>
    </source>
</evidence>
<dbReference type="InterPro" id="IPR000668">
    <property type="entry name" value="Peptidase_C1A_C"/>
</dbReference>
<evidence type="ECO:0000256" key="1">
    <source>
        <dbReference type="ARBA" id="ARBA00008455"/>
    </source>
</evidence>
<dbReference type="InterPro" id="IPR038765">
    <property type="entry name" value="Papain-like_cys_pep_sf"/>
</dbReference>